<keyword evidence="4 10" id="KW-0808">Transferase</keyword>
<dbReference type="EMBL" id="JACEFO010001663">
    <property type="protein sequence ID" value="KAF8724345.1"/>
    <property type="molecule type" value="Genomic_DNA"/>
</dbReference>
<dbReference type="HAMAP" id="MF_03152">
    <property type="entry name" value="TRM5"/>
    <property type="match status" value="1"/>
</dbReference>
<dbReference type="InterPro" id="IPR056744">
    <property type="entry name" value="TRM5/TYW2-like_N"/>
</dbReference>
<feature type="binding site" evidence="10">
    <location>
        <begin position="437"/>
        <end position="438"/>
    </location>
    <ligand>
        <name>S-adenosyl-L-methionine</name>
        <dbReference type="ChEBI" id="CHEBI:59789"/>
    </ligand>
</feature>
<comment type="similarity">
    <text evidence="10">Belongs to the TRM5 / TYW2 family.</text>
</comment>
<sequence>MATAQLRRHPNAQCLLPRLCRPAPARLLIRLSSEPLRFSSTSASSSQAPPPLHGPSLRRGRAPPDHPDPFARAFDLAALRVPAAACAPLERRLRGHLLNWPRVRNVARLPNDHGLLPPGLSPQSPTPHHPAVGVPGAPAPPLTAVARREKLAREFNARGFLRFPNLARLSRPSPAARKRKEMKGDGGDEEATREHDRDKTYVVEVIGEGTNEEEDDKWKALVGEEGFGRGLWRMGPTRLLLLDESYAKRSVHGLPEAVKDVLDHQTQQDESSSYELIRCQLTLFYNYWPMDEVLEALLPEGVIVPTGFETVGHIAHLNLRDEHLPYKKLIAKVVLDKNKPKIQTVVNKMDAIQNDYRTMQLEVLAGNDSLLTMVIESGLRFQVDLGTVYWNSRLATERQRLVNDIFRDSDVVCDMFSGVGPLAISAAKKVKYVYANDINPMAVEYLERNTVLNKLERKIEVFNMDARRFISAVYSTQHVHAVTQIVMNLPKDAAEFLDVFRGILHGSQSGLRCVMPTIHVYGFSKAEDPEHDLHERINIALGENVDNVEMHRVRLVAPGKWMICASFTLPESVAIAQPNYISC</sequence>
<keyword evidence="7 10" id="KW-0496">Mitochondrion</keyword>
<evidence type="ECO:0000256" key="9">
    <source>
        <dbReference type="ARBA" id="ARBA00047783"/>
    </source>
</evidence>
<dbReference type="Gene3D" id="3.40.50.150">
    <property type="entry name" value="Vaccinia Virus protein VP39"/>
    <property type="match status" value="1"/>
</dbReference>
<comment type="similarity">
    <text evidence="1">Belongs to the class I-like SAM-binding methyltransferase superfamily. TRM5/TYW2 family.</text>
</comment>
<dbReference type="PANTHER" id="PTHR23245:SF43">
    <property type="entry name" value="TRNA (GUANINE(37)-N1)-METHYLTRANSFERASE 2"/>
    <property type="match status" value="1"/>
</dbReference>
<reference evidence="13" key="1">
    <citation type="submission" date="2020-07" db="EMBL/GenBank/DDBJ databases">
        <title>Genome sequence and genetic diversity analysis of an under-domesticated orphan crop, white fonio (Digitaria exilis).</title>
        <authorList>
            <person name="Bennetzen J.L."/>
            <person name="Chen S."/>
            <person name="Ma X."/>
            <person name="Wang X."/>
            <person name="Yssel A.E.J."/>
            <person name="Chaluvadi S.R."/>
            <person name="Johnson M."/>
            <person name="Gangashetty P."/>
            <person name="Hamidou F."/>
            <person name="Sanogo M.D."/>
            <person name="Zwaenepoel A."/>
            <person name="Wallace J."/>
            <person name="Van De Peer Y."/>
            <person name="Van Deynze A."/>
        </authorList>
    </citation>
    <scope>NUCLEOTIDE SEQUENCE</scope>
    <source>
        <tissue evidence="13">Leaves</tissue>
    </source>
</reference>
<evidence type="ECO:0000256" key="1">
    <source>
        <dbReference type="ARBA" id="ARBA00009775"/>
    </source>
</evidence>
<evidence type="ECO:0000256" key="8">
    <source>
        <dbReference type="ARBA" id="ARBA00023242"/>
    </source>
</evidence>
<dbReference type="Pfam" id="PF02475">
    <property type="entry name" value="TRM5-TYW2_MTfase"/>
    <property type="match status" value="1"/>
</dbReference>
<dbReference type="OrthoDB" id="408788at2759"/>
<keyword evidence="8 10" id="KW-0539">Nucleus</keyword>
<dbReference type="FunFam" id="3.30.300.110:FF:000001">
    <property type="entry name" value="tRNA (guanine(37)-N1)-methyltransferase"/>
    <property type="match status" value="1"/>
</dbReference>
<comment type="caution">
    <text evidence="13">The sequence shown here is derived from an EMBL/GenBank/DDBJ whole genome shotgun (WGS) entry which is preliminary data.</text>
</comment>
<dbReference type="CDD" id="cd02440">
    <property type="entry name" value="AdoMet_MTases"/>
    <property type="match status" value="1"/>
</dbReference>
<dbReference type="GO" id="GO:0052906">
    <property type="term" value="F:tRNA (guanine(37)-N1)-methyltransferase activity"/>
    <property type="evidence" value="ECO:0007669"/>
    <property type="project" value="UniProtKB-UniRule"/>
</dbReference>
<evidence type="ECO:0000256" key="4">
    <source>
        <dbReference type="ARBA" id="ARBA00022679"/>
    </source>
</evidence>
<dbReference type="InterPro" id="IPR030382">
    <property type="entry name" value="MeTrfase_TRM5/TYW2"/>
</dbReference>
<feature type="compositionally biased region" description="Basic and acidic residues" evidence="11">
    <location>
        <begin position="182"/>
        <end position="196"/>
    </location>
</feature>
<dbReference type="GO" id="GO:0005634">
    <property type="term" value="C:nucleus"/>
    <property type="evidence" value="ECO:0007669"/>
    <property type="project" value="UniProtKB-SubCell"/>
</dbReference>
<evidence type="ECO:0000256" key="10">
    <source>
        <dbReference type="HAMAP-Rule" id="MF_03152"/>
    </source>
</evidence>
<dbReference type="PROSITE" id="PS51684">
    <property type="entry name" value="SAM_MT_TRM5_TYW2"/>
    <property type="match status" value="1"/>
</dbReference>
<evidence type="ECO:0000313" key="13">
    <source>
        <dbReference type="EMBL" id="KAF8724345.1"/>
    </source>
</evidence>
<evidence type="ECO:0000313" key="14">
    <source>
        <dbReference type="Proteomes" id="UP000636709"/>
    </source>
</evidence>
<proteinExistence type="inferred from homology"/>
<dbReference type="AlphaFoldDB" id="A0A835KD19"/>
<feature type="region of interest" description="Disordered" evidence="11">
    <location>
        <begin position="39"/>
        <end position="67"/>
    </location>
</feature>
<organism evidence="13 14">
    <name type="scientific">Digitaria exilis</name>
    <dbReference type="NCBI Taxonomy" id="1010633"/>
    <lineage>
        <taxon>Eukaryota</taxon>
        <taxon>Viridiplantae</taxon>
        <taxon>Streptophyta</taxon>
        <taxon>Embryophyta</taxon>
        <taxon>Tracheophyta</taxon>
        <taxon>Spermatophyta</taxon>
        <taxon>Magnoliopsida</taxon>
        <taxon>Liliopsida</taxon>
        <taxon>Poales</taxon>
        <taxon>Poaceae</taxon>
        <taxon>PACMAD clade</taxon>
        <taxon>Panicoideae</taxon>
        <taxon>Panicodae</taxon>
        <taxon>Paniceae</taxon>
        <taxon>Anthephorinae</taxon>
        <taxon>Digitaria</taxon>
    </lineage>
</organism>
<evidence type="ECO:0000256" key="11">
    <source>
        <dbReference type="SAM" id="MobiDB-lite"/>
    </source>
</evidence>
<evidence type="ECO:0000256" key="6">
    <source>
        <dbReference type="ARBA" id="ARBA00022694"/>
    </source>
</evidence>
<feature type="binding site" evidence="10">
    <location>
        <position position="488"/>
    </location>
    <ligand>
        <name>S-adenosyl-L-methionine</name>
        <dbReference type="ChEBI" id="CHEBI:59789"/>
    </ligand>
</feature>
<dbReference type="GO" id="GO:0005759">
    <property type="term" value="C:mitochondrial matrix"/>
    <property type="evidence" value="ECO:0007669"/>
    <property type="project" value="UniProtKB-SubCell"/>
</dbReference>
<comment type="subunit">
    <text evidence="10">Monomer.</text>
</comment>
<keyword evidence="6 10" id="KW-0819">tRNA processing</keyword>
<keyword evidence="14" id="KW-1185">Reference proteome</keyword>
<accession>A0A835KD19</accession>
<feature type="binding site" evidence="10">
    <location>
        <begin position="465"/>
        <end position="466"/>
    </location>
    <ligand>
        <name>S-adenosyl-L-methionine</name>
        <dbReference type="ChEBI" id="CHEBI:59789"/>
    </ligand>
</feature>
<feature type="binding site" evidence="10">
    <location>
        <position position="398"/>
    </location>
    <ligand>
        <name>S-adenosyl-L-methionine</name>
        <dbReference type="ChEBI" id="CHEBI:59789"/>
    </ligand>
</feature>
<dbReference type="EC" id="2.1.1.228" evidence="10"/>
<gene>
    <name evidence="13" type="ORF">HU200_021376</name>
</gene>
<dbReference type="FunFam" id="3.40.50.150:FF:000225">
    <property type="entry name" value="tRNA (guanine(37)-N1)-methyltransferase"/>
    <property type="match status" value="1"/>
</dbReference>
<keyword evidence="2 10" id="KW-0963">Cytoplasm</keyword>
<feature type="region of interest" description="Disordered" evidence="11">
    <location>
        <begin position="171"/>
        <end position="196"/>
    </location>
</feature>
<dbReference type="Pfam" id="PF25133">
    <property type="entry name" value="TYW2_N_2"/>
    <property type="match status" value="1"/>
</dbReference>
<evidence type="ECO:0000256" key="3">
    <source>
        <dbReference type="ARBA" id="ARBA00022603"/>
    </source>
</evidence>
<dbReference type="Gene3D" id="3.30.300.110">
    <property type="entry name" value="Met-10+ protein-like domains"/>
    <property type="match status" value="1"/>
</dbReference>
<comment type="catalytic activity">
    <reaction evidence="9 10">
        <text>guanosine(37) in tRNA + S-adenosyl-L-methionine = N(1)-methylguanosine(37) in tRNA + S-adenosyl-L-homocysteine + H(+)</text>
        <dbReference type="Rhea" id="RHEA:36899"/>
        <dbReference type="Rhea" id="RHEA-COMP:10145"/>
        <dbReference type="Rhea" id="RHEA-COMP:10147"/>
        <dbReference type="ChEBI" id="CHEBI:15378"/>
        <dbReference type="ChEBI" id="CHEBI:57856"/>
        <dbReference type="ChEBI" id="CHEBI:59789"/>
        <dbReference type="ChEBI" id="CHEBI:73542"/>
        <dbReference type="ChEBI" id="CHEBI:74269"/>
        <dbReference type="EC" id="2.1.1.228"/>
    </reaction>
</comment>
<protein>
    <recommendedName>
        <fullName evidence="10">tRNA (guanine(37)-N1)-methyltransferase</fullName>
        <ecNumber evidence="10">2.1.1.228</ecNumber>
    </recommendedName>
    <alternativeName>
        <fullName evidence="10">M1G-methyltransferase</fullName>
    </alternativeName>
    <alternativeName>
        <fullName evidence="10">tRNA [GM37] methyltransferase</fullName>
    </alternativeName>
    <alternativeName>
        <fullName evidence="10">tRNA methyltransferase 5 homolog</fullName>
    </alternativeName>
</protein>
<dbReference type="SUPFAM" id="SSF53335">
    <property type="entry name" value="S-adenosyl-L-methionine-dependent methyltransferases"/>
    <property type="match status" value="1"/>
</dbReference>
<evidence type="ECO:0000256" key="5">
    <source>
        <dbReference type="ARBA" id="ARBA00022691"/>
    </source>
</evidence>
<keyword evidence="3 10" id="KW-0489">Methyltransferase</keyword>
<dbReference type="InterPro" id="IPR029063">
    <property type="entry name" value="SAM-dependent_MTases_sf"/>
</dbReference>
<evidence type="ECO:0000259" key="12">
    <source>
        <dbReference type="PROSITE" id="PS51684"/>
    </source>
</evidence>
<comment type="function">
    <text evidence="10">Specifically methylates the N1 position of guanosine-37 in various cytoplasmic and mitochondrial tRNAs. Methylation is not dependent on the nature of the nucleoside 5' of the target nucleoside. This is the first step in the biosynthesis of wybutosine (yW), a modified base adjacent to the anticodon of tRNAs and required for accurate decoding.</text>
</comment>
<dbReference type="Proteomes" id="UP000636709">
    <property type="component" value="Unassembled WGS sequence"/>
</dbReference>
<keyword evidence="5 10" id="KW-0949">S-adenosyl-L-methionine</keyword>
<dbReference type="GO" id="GO:0002939">
    <property type="term" value="P:tRNA N1-guanine methylation"/>
    <property type="evidence" value="ECO:0007669"/>
    <property type="project" value="TreeGrafter"/>
</dbReference>
<evidence type="ECO:0000256" key="2">
    <source>
        <dbReference type="ARBA" id="ARBA00022490"/>
    </source>
</evidence>
<dbReference type="InterPro" id="IPR056743">
    <property type="entry name" value="TRM5-TYW2-like_MTfase"/>
</dbReference>
<dbReference type="GO" id="GO:0070901">
    <property type="term" value="P:mitochondrial tRNA methylation"/>
    <property type="evidence" value="ECO:0007669"/>
    <property type="project" value="UniProtKB-ARBA"/>
</dbReference>
<feature type="domain" description="SAM-dependent methyltransferase TRM5/TYW2-type" evidence="12">
    <location>
        <begin position="308"/>
        <end position="571"/>
    </location>
</feature>
<comment type="subcellular location">
    <subcellularLocation>
        <location evidence="10">Mitochondrion matrix</location>
    </subcellularLocation>
    <subcellularLocation>
        <location evidence="10">Nucleus</location>
    </subcellularLocation>
    <subcellularLocation>
        <location evidence="10">Cytoplasm</location>
    </subcellularLocation>
    <text evidence="10">Predominantly in the mitochondria and in the nucleus.</text>
</comment>
<name>A0A835KD19_9POAL</name>
<dbReference type="InterPro" id="IPR025792">
    <property type="entry name" value="tRNA_Gua_MeTrfase_euk"/>
</dbReference>
<dbReference type="PANTHER" id="PTHR23245">
    <property type="entry name" value="TRNA METHYLTRANSFERASE"/>
    <property type="match status" value="1"/>
</dbReference>
<evidence type="ECO:0000256" key="7">
    <source>
        <dbReference type="ARBA" id="ARBA00023128"/>
    </source>
</evidence>